<accession>A0A2T1LZ47</accession>
<feature type="transmembrane region" description="Helical" evidence="2">
    <location>
        <begin position="44"/>
        <end position="69"/>
    </location>
</feature>
<dbReference type="OrthoDB" id="532877at2"/>
<name>A0A2T1LZ47_9CHRO</name>
<reference evidence="3 4" key="2">
    <citation type="submission" date="2018-03" db="EMBL/GenBank/DDBJ databases">
        <authorList>
            <person name="Keele B.F."/>
        </authorList>
    </citation>
    <scope>NUCLEOTIDE SEQUENCE [LARGE SCALE GENOMIC DNA]</scope>
    <source>
        <strain evidence="3 4">CCALA 016</strain>
    </source>
</reference>
<organism evidence="3 4">
    <name type="scientific">Aphanothece hegewaldii CCALA 016</name>
    <dbReference type="NCBI Taxonomy" id="2107694"/>
    <lineage>
        <taxon>Bacteria</taxon>
        <taxon>Bacillati</taxon>
        <taxon>Cyanobacteriota</taxon>
        <taxon>Cyanophyceae</taxon>
        <taxon>Oscillatoriophycideae</taxon>
        <taxon>Chroococcales</taxon>
        <taxon>Aphanothecaceae</taxon>
        <taxon>Aphanothece</taxon>
    </lineage>
</organism>
<evidence type="ECO:0000313" key="4">
    <source>
        <dbReference type="Proteomes" id="UP000239001"/>
    </source>
</evidence>
<evidence type="ECO:0000313" key="3">
    <source>
        <dbReference type="EMBL" id="PSF37648.1"/>
    </source>
</evidence>
<sequence length="270" mass="29643">MLAYILSIVVAVFSLIIFGLAFFAPSLHRRDDFLWSGVGLFYALVLWLCASQITGAVLLGQTAAAIMLLSFGWQTLKFRDAIAHPEKGIDLSFSVIDSIENFLGSSKSPKVAQPSTVIHSDEPPITETLSSVQTAVTEKVSDFVEDNKIDEKVAEIQSEVKEVVADAKAATSSKEGFNLKKFLNFRKKTPIPTPTPIVEKTTLDTIDDFEIAVEQIEPQPPIIIEPEPTEPEIQVDRFVPSNSVESPLDPENIEINQSSPTVEGEEEKPS</sequence>
<evidence type="ECO:0008006" key="5">
    <source>
        <dbReference type="Google" id="ProtNLM"/>
    </source>
</evidence>
<dbReference type="EMBL" id="PXOH01000007">
    <property type="protein sequence ID" value="PSF37648.1"/>
    <property type="molecule type" value="Genomic_DNA"/>
</dbReference>
<comment type="caution">
    <text evidence="3">The sequence shown here is derived from an EMBL/GenBank/DDBJ whole genome shotgun (WGS) entry which is preliminary data.</text>
</comment>
<dbReference type="InterPro" id="IPR010004">
    <property type="entry name" value="Uncharacterised_Ycf66"/>
</dbReference>
<evidence type="ECO:0000256" key="2">
    <source>
        <dbReference type="SAM" id="Phobius"/>
    </source>
</evidence>
<keyword evidence="2" id="KW-1133">Transmembrane helix</keyword>
<proteinExistence type="predicted"/>
<dbReference type="Pfam" id="PF07444">
    <property type="entry name" value="Ycf66_N"/>
    <property type="match status" value="1"/>
</dbReference>
<protein>
    <recommendedName>
        <fullName evidence="5">Ycf66 family protein</fullName>
    </recommendedName>
</protein>
<dbReference type="Proteomes" id="UP000239001">
    <property type="component" value="Unassembled WGS sequence"/>
</dbReference>
<keyword evidence="2" id="KW-0472">Membrane</keyword>
<reference evidence="3 4" key="1">
    <citation type="submission" date="2018-03" db="EMBL/GenBank/DDBJ databases">
        <title>The ancient ancestry and fast evolution of plastids.</title>
        <authorList>
            <person name="Moore K.R."/>
            <person name="Magnabosco C."/>
            <person name="Momper L."/>
            <person name="Gold D.A."/>
            <person name="Bosak T."/>
            <person name="Fournier G.P."/>
        </authorList>
    </citation>
    <scope>NUCLEOTIDE SEQUENCE [LARGE SCALE GENOMIC DNA]</scope>
    <source>
        <strain evidence="3 4">CCALA 016</strain>
    </source>
</reference>
<feature type="region of interest" description="Disordered" evidence="1">
    <location>
        <begin position="222"/>
        <end position="270"/>
    </location>
</feature>
<keyword evidence="4" id="KW-1185">Reference proteome</keyword>
<feature type="transmembrane region" description="Helical" evidence="2">
    <location>
        <begin position="5"/>
        <end position="24"/>
    </location>
</feature>
<dbReference type="AlphaFoldDB" id="A0A2T1LZ47"/>
<keyword evidence="2" id="KW-0812">Transmembrane</keyword>
<gene>
    <name evidence="3" type="ORF">C7H19_08825</name>
</gene>
<evidence type="ECO:0000256" key="1">
    <source>
        <dbReference type="SAM" id="MobiDB-lite"/>
    </source>
</evidence>
<dbReference type="RefSeq" id="WP_106456513.1">
    <property type="nucleotide sequence ID" value="NZ_PXOH01000007.1"/>
</dbReference>